<evidence type="ECO:0000259" key="4">
    <source>
        <dbReference type="PROSITE" id="PS50102"/>
    </source>
</evidence>
<name>Q74Z16_EREGS</name>
<dbReference type="InterPro" id="IPR050825">
    <property type="entry name" value="RBM42_RBP45_47-like"/>
</dbReference>
<dbReference type="RefSeq" id="NP_987056.1">
    <property type="nucleotide sequence ID" value="NM_212118.1"/>
</dbReference>
<feature type="compositionally biased region" description="Low complexity" evidence="3">
    <location>
        <begin position="229"/>
        <end position="241"/>
    </location>
</feature>
<dbReference type="Proteomes" id="UP000000591">
    <property type="component" value="Chromosome VII"/>
</dbReference>
<dbReference type="KEGG" id="ago:AGOS_AGR390C"/>
<dbReference type="InterPro" id="IPR000504">
    <property type="entry name" value="RRM_dom"/>
</dbReference>
<dbReference type="GO" id="GO:0010494">
    <property type="term" value="C:cytoplasmic stress granule"/>
    <property type="evidence" value="ECO:0000318"/>
    <property type="project" value="GO_Central"/>
</dbReference>
<dbReference type="PANTHER" id="PTHR47640:SF5">
    <property type="entry name" value="RRM DOMAIN-CONTAINING PROTEIN"/>
    <property type="match status" value="1"/>
</dbReference>
<dbReference type="GeneID" id="4623360"/>
<dbReference type="EMBL" id="AE016820">
    <property type="protein sequence ID" value="AAS54880.1"/>
    <property type="molecule type" value="Genomic_DNA"/>
</dbReference>
<dbReference type="SUPFAM" id="SSF54928">
    <property type="entry name" value="RNA-binding domain, RBD"/>
    <property type="match status" value="3"/>
</dbReference>
<dbReference type="Gene3D" id="3.30.70.330">
    <property type="match status" value="3"/>
</dbReference>
<reference evidence="5 6" key="1">
    <citation type="journal article" date="2004" name="Science">
        <title>The Ashbya gossypii genome as a tool for mapping the ancient Saccharomyces cerevisiae genome.</title>
        <authorList>
            <person name="Dietrich F.S."/>
            <person name="Voegeli S."/>
            <person name="Brachat S."/>
            <person name="Lerch A."/>
            <person name="Gates K."/>
            <person name="Steiner S."/>
            <person name="Mohr C."/>
            <person name="Pohlmann R."/>
            <person name="Luedi P."/>
            <person name="Choi S."/>
            <person name="Wing R.A."/>
            <person name="Flavier A."/>
            <person name="Gaffney T.D."/>
            <person name="Philippsen P."/>
        </authorList>
    </citation>
    <scope>NUCLEOTIDE SEQUENCE [LARGE SCALE GENOMIC DNA]</scope>
    <source>
        <strain evidence="6">ATCC 10895 / CBS 109.51 / FGSC 9923 / NRRL Y-1056</strain>
    </source>
</reference>
<dbReference type="InterPro" id="IPR012677">
    <property type="entry name" value="Nucleotide-bd_a/b_plait_sf"/>
</dbReference>
<dbReference type="HOGENOM" id="CLU_025000_4_0_1"/>
<dbReference type="GO" id="GO:0000184">
    <property type="term" value="P:nuclear-transcribed mRNA catabolic process, nonsense-mediated decay"/>
    <property type="evidence" value="ECO:0000318"/>
    <property type="project" value="GO_Central"/>
</dbReference>
<dbReference type="GO" id="GO:0034063">
    <property type="term" value="P:stress granule assembly"/>
    <property type="evidence" value="ECO:0000318"/>
    <property type="project" value="GO_Central"/>
</dbReference>
<evidence type="ECO:0000313" key="5">
    <source>
        <dbReference type="EMBL" id="AAS54880.1"/>
    </source>
</evidence>
<feature type="region of interest" description="Disordered" evidence="3">
    <location>
        <begin position="347"/>
        <end position="378"/>
    </location>
</feature>
<protein>
    <submittedName>
        <fullName evidence="5">AGR390Cp</fullName>
    </submittedName>
</protein>
<dbReference type="AlphaFoldDB" id="Q74Z16"/>
<organism evidence="5 6">
    <name type="scientific">Eremothecium gossypii (strain ATCC 10895 / CBS 109.51 / FGSC 9923 / NRRL Y-1056)</name>
    <name type="common">Yeast</name>
    <name type="synonym">Ashbya gossypii</name>
    <dbReference type="NCBI Taxonomy" id="284811"/>
    <lineage>
        <taxon>Eukaryota</taxon>
        <taxon>Fungi</taxon>
        <taxon>Dikarya</taxon>
        <taxon>Ascomycota</taxon>
        <taxon>Saccharomycotina</taxon>
        <taxon>Saccharomycetes</taxon>
        <taxon>Saccharomycetales</taxon>
        <taxon>Saccharomycetaceae</taxon>
        <taxon>Eremothecium</taxon>
    </lineage>
</organism>
<dbReference type="eggNOG" id="KOG0118">
    <property type="taxonomic scope" value="Eukaryota"/>
</dbReference>
<reference evidence="6" key="2">
    <citation type="journal article" date="2013" name="G3 (Bethesda)">
        <title>Genomes of Ashbya fungi isolated from insects reveal four mating-type loci, numerous translocations, lack of transposons, and distinct gene duplications.</title>
        <authorList>
            <person name="Dietrich F.S."/>
            <person name="Voegeli S."/>
            <person name="Kuo S."/>
            <person name="Philippsen P."/>
        </authorList>
    </citation>
    <scope>GENOME REANNOTATION</scope>
    <source>
        <strain evidence="6">ATCC 10895 / CBS 109.51 / FGSC 9923 / NRRL Y-1056</strain>
    </source>
</reference>
<proteinExistence type="predicted"/>
<accession>Q74Z16</accession>
<dbReference type="STRING" id="284811.Q74Z16"/>
<dbReference type="InParanoid" id="Q74Z16"/>
<feature type="region of interest" description="Disordered" evidence="3">
    <location>
        <begin position="199"/>
        <end position="241"/>
    </location>
</feature>
<dbReference type="GO" id="GO:0043488">
    <property type="term" value="P:regulation of mRNA stability"/>
    <property type="evidence" value="ECO:0000318"/>
    <property type="project" value="GO_Central"/>
</dbReference>
<feature type="domain" description="RRM" evidence="4">
    <location>
        <begin position="122"/>
        <end position="200"/>
    </location>
</feature>
<dbReference type="PANTHER" id="PTHR47640">
    <property type="entry name" value="TRNA SELENOCYSTEINE 1-ASSOCIATED PROTEIN 1-RELATED-RELATED"/>
    <property type="match status" value="1"/>
</dbReference>
<sequence>MSGEKADKTVESAAEEAVAATPVLATKGGRETSDRILYVGNLDKTINEATLKQYFQVGGPIANVKVLVDKNNEEANYAFVEYRQPRDANVAFQTLDGKQIENNVIKINWAFQSQQVSSDDTFNLFVGDLNVDVDDETLSSTFKEFPTFIQAHVMWDMQSGRSRGYGFVSFGEQEEAQKAMDAKQGFNLNGRAIRVNWAAKRESQHAARPRSNRGGFRGGSGHQPFRGMPQGPHLGGAAPAGPMQLQGPPVPSPVNPQAVEAMIRRAPQRVTTAYIGNIPHFAQEPDLIPLLQNFGFIIDFKHYAEKGCCFIKYDTHDQAALCIVALANFPFQGRTLRTGWGKEKPSFVPNGAVPHAAAPAPVQPASDAVPAQDQEHQQ</sequence>
<dbReference type="FunFam" id="3.30.70.330:FF:000599">
    <property type="entry name" value="Poly(A) binding protein"/>
    <property type="match status" value="1"/>
</dbReference>
<feature type="compositionally biased region" description="Low complexity" evidence="3">
    <location>
        <begin position="348"/>
        <end position="371"/>
    </location>
</feature>
<feature type="domain" description="RRM" evidence="4">
    <location>
        <begin position="35"/>
        <end position="112"/>
    </location>
</feature>
<dbReference type="SMART" id="SM00360">
    <property type="entry name" value="RRM"/>
    <property type="match status" value="3"/>
</dbReference>
<evidence type="ECO:0000256" key="1">
    <source>
        <dbReference type="ARBA" id="ARBA00022884"/>
    </source>
</evidence>
<dbReference type="InterPro" id="IPR035979">
    <property type="entry name" value="RBD_domain_sf"/>
</dbReference>
<gene>
    <name evidence="5" type="ORF">AGOS_AGR390C</name>
</gene>
<feature type="domain" description="RRM" evidence="4">
    <location>
        <begin position="271"/>
        <end position="343"/>
    </location>
</feature>
<evidence type="ECO:0000256" key="3">
    <source>
        <dbReference type="SAM" id="MobiDB-lite"/>
    </source>
</evidence>
<dbReference type="OrthoDB" id="8093034at2759"/>
<dbReference type="FunCoup" id="Q74Z16">
    <property type="interactions" value="935"/>
</dbReference>
<evidence type="ECO:0000313" key="6">
    <source>
        <dbReference type="Proteomes" id="UP000000591"/>
    </source>
</evidence>
<dbReference type="GO" id="GO:0003729">
    <property type="term" value="F:mRNA binding"/>
    <property type="evidence" value="ECO:0000318"/>
    <property type="project" value="GO_Central"/>
</dbReference>
<evidence type="ECO:0000256" key="2">
    <source>
        <dbReference type="PROSITE-ProRule" id="PRU00176"/>
    </source>
</evidence>
<dbReference type="OMA" id="RINWASK"/>
<keyword evidence="1 2" id="KW-0694">RNA-binding</keyword>
<keyword evidence="6" id="KW-1185">Reference proteome</keyword>
<dbReference type="Pfam" id="PF00076">
    <property type="entry name" value="RRM_1"/>
    <property type="match status" value="3"/>
</dbReference>
<dbReference type="PROSITE" id="PS50102">
    <property type="entry name" value="RRM"/>
    <property type="match status" value="3"/>
</dbReference>